<sequence length="103" mass="10907">MQETGPRDFRRHGHAAADPPRRFEILVVPEHVLGRGPDSLAEAAIRSALVVATGETGASGYPRYAGEGVVADIDPITRTVEALLVDGAELDYGLSVRVRDAAS</sequence>
<dbReference type="Proteomes" id="UP000419138">
    <property type="component" value="Unassembled WGS sequence"/>
</dbReference>
<dbReference type="EMBL" id="VCLA01000145">
    <property type="protein sequence ID" value="MQT02001.1"/>
    <property type="molecule type" value="Genomic_DNA"/>
</dbReference>
<evidence type="ECO:0000313" key="1">
    <source>
        <dbReference type="EMBL" id="MQT02001.1"/>
    </source>
</evidence>
<protein>
    <submittedName>
        <fullName evidence="1">Uncharacterized protein</fullName>
    </submittedName>
</protein>
<name>A0A646KIW1_STRJU</name>
<organism evidence="1 2">
    <name type="scientific">Streptomyces jumonjinensis</name>
    <dbReference type="NCBI Taxonomy" id="1945"/>
    <lineage>
        <taxon>Bacteria</taxon>
        <taxon>Bacillati</taxon>
        <taxon>Actinomycetota</taxon>
        <taxon>Actinomycetes</taxon>
        <taxon>Kitasatosporales</taxon>
        <taxon>Streptomycetaceae</taxon>
        <taxon>Streptomyces</taxon>
    </lineage>
</organism>
<dbReference type="AlphaFoldDB" id="A0A646KIW1"/>
<gene>
    <name evidence="1" type="ORF">FF041_17810</name>
</gene>
<keyword evidence="2" id="KW-1185">Reference proteome</keyword>
<accession>A0A646KIW1</accession>
<comment type="caution">
    <text evidence="1">The sequence shown here is derived from an EMBL/GenBank/DDBJ whole genome shotgun (WGS) entry which is preliminary data.</text>
</comment>
<proteinExistence type="predicted"/>
<evidence type="ECO:0000313" key="2">
    <source>
        <dbReference type="Proteomes" id="UP000419138"/>
    </source>
</evidence>
<reference evidence="1 2" key="1">
    <citation type="submission" date="2019-05" db="EMBL/GenBank/DDBJ databases">
        <title>Comparative genomics and metabolomics analyses of clavulanic acid producing Streptomyces species provides insight into specialized metabolism and evolution of beta-lactam biosynthetic gene clusters.</title>
        <authorList>
            <person name="Moore M.A."/>
            <person name="Cruz-Morales P."/>
            <person name="Barona Gomez F."/>
            <person name="Kapil T."/>
        </authorList>
    </citation>
    <scope>NUCLEOTIDE SEQUENCE [LARGE SCALE GENOMIC DNA]</scope>
    <source>
        <strain evidence="1 2">NRRL 5741</strain>
    </source>
</reference>